<organism evidence="2 3">
    <name type="scientific">Dongia mobilis</name>
    <dbReference type="NCBI Taxonomy" id="578943"/>
    <lineage>
        <taxon>Bacteria</taxon>
        <taxon>Pseudomonadati</taxon>
        <taxon>Pseudomonadota</taxon>
        <taxon>Alphaproteobacteria</taxon>
        <taxon>Rhodospirillales</taxon>
        <taxon>Dongiaceae</taxon>
        <taxon>Dongia</taxon>
    </lineage>
</organism>
<dbReference type="AlphaFoldDB" id="A0A4R6WJC6"/>
<keyword evidence="1" id="KW-0472">Membrane</keyword>
<reference evidence="2 3" key="1">
    <citation type="submission" date="2019-03" db="EMBL/GenBank/DDBJ databases">
        <title>Genomic Encyclopedia of Type Strains, Phase III (KMG-III): the genomes of soil and plant-associated and newly described type strains.</title>
        <authorList>
            <person name="Whitman W."/>
        </authorList>
    </citation>
    <scope>NUCLEOTIDE SEQUENCE [LARGE SCALE GENOMIC DNA]</scope>
    <source>
        <strain evidence="2 3">CGMCC 1.7660</strain>
    </source>
</reference>
<evidence type="ECO:0000256" key="1">
    <source>
        <dbReference type="SAM" id="Phobius"/>
    </source>
</evidence>
<keyword evidence="3" id="KW-1185">Reference proteome</keyword>
<proteinExistence type="predicted"/>
<dbReference type="RefSeq" id="WP_133614480.1">
    <property type="nucleotide sequence ID" value="NZ_SNYW01000011.1"/>
</dbReference>
<comment type="caution">
    <text evidence="2">The sequence shown here is derived from an EMBL/GenBank/DDBJ whole genome shotgun (WGS) entry which is preliminary data.</text>
</comment>
<gene>
    <name evidence="2" type="ORF">A8950_3023</name>
</gene>
<name>A0A4R6WJC6_9PROT</name>
<keyword evidence="1" id="KW-1133">Transmembrane helix</keyword>
<evidence type="ECO:0000313" key="3">
    <source>
        <dbReference type="Proteomes" id="UP000295783"/>
    </source>
</evidence>
<dbReference type="EMBL" id="SNYW01000011">
    <property type="protein sequence ID" value="TDQ80492.1"/>
    <property type="molecule type" value="Genomic_DNA"/>
</dbReference>
<accession>A0A4R6WJC6</accession>
<evidence type="ECO:0000313" key="2">
    <source>
        <dbReference type="EMBL" id="TDQ80492.1"/>
    </source>
</evidence>
<keyword evidence="1" id="KW-0812">Transmembrane</keyword>
<sequence length="103" mass="10485">MSSQQPPEVPRNLLALKSMVFGMAGLLVLAALILIGVGISRMGRSGFDAASIPLGPGCQLGAVTAAGDRLVIPVAGNDACRRIIIADLETGAIIGEFAFPPAE</sequence>
<feature type="transmembrane region" description="Helical" evidence="1">
    <location>
        <begin position="20"/>
        <end position="39"/>
    </location>
</feature>
<dbReference type="Proteomes" id="UP000295783">
    <property type="component" value="Unassembled WGS sequence"/>
</dbReference>
<dbReference type="OrthoDB" id="7360110at2"/>
<protein>
    <submittedName>
        <fullName evidence="2">Uncharacterized protein</fullName>
    </submittedName>
</protein>